<dbReference type="EMBL" id="CP165734">
    <property type="protein sequence ID" value="XDV60707.1"/>
    <property type="molecule type" value="Genomic_DNA"/>
</dbReference>
<proteinExistence type="predicted"/>
<reference evidence="1" key="1">
    <citation type="submission" date="2024-08" db="EMBL/GenBank/DDBJ databases">
        <authorList>
            <person name="Chaddad Z."/>
            <person name="Lamrabet M."/>
            <person name="Bouhnik O."/>
            <person name="Alami S."/>
            <person name="Wipf D."/>
            <person name="Courty P.E."/>
            <person name="Missbah El Idrissi M."/>
        </authorList>
    </citation>
    <scope>NUCLEOTIDE SEQUENCE</scope>
    <source>
        <strain evidence="1">LLZ17</strain>
    </source>
</reference>
<gene>
    <name evidence="1" type="ORF">AB8Z38_16055</name>
</gene>
<dbReference type="AlphaFoldDB" id="A0AB39XSD7"/>
<organism evidence="1">
    <name type="scientific">Bradyrhizobium sp. LLZ17</name>
    <dbReference type="NCBI Taxonomy" id="3239388"/>
    <lineage>
        <taxon>Bacteria</taxon>
        <taxon>Pseudomonadati</taxon>
        <taxon>Pseudomonadota</taxon>
        <taxon>Alphaproteobacteria</taxon>
        <taxon>Hyphomicrobiales</taxon>
        <taxon>Nitrobacteraceae</taxon>
        <taxon>Bradyrhizobium</taxon>
    </lineage>
</organism>
<evidence type="ECO:0000313" key="1">
    <source>
        <dbReference type="EMBL" id="XDV60707.1"/>
    </source>
</evidence>
<dbReference type="RefSeq" id="WP_369726058.1">
    <property type="nucleotide sequence ID" value="NZ_CP165734.1"/>
</dbReference>
<sequence length="68" mass="7513">MKHFLPLVLVAAVFSHADARAMLRDASIEHDLSRVRKTFEAITLSQSGQAADLRTARAVVRDAETPPR</sequence>
<name>A0AB39XSD7_9BRAD</name>
<accession>A0AB39XSD7</accession>
<protein>
    <submittedName>
        <fullName evidence="1">Uncharacterized protein</fullName>
    </submittedName>
</protein>